<gene>
    <name evidence="10" type="primary">murG</name>
    <name evidence="13" type="ORF">UT11_C0019G0012</name>
</gene>
<dbReference type="GO" id="GO:0071555">
    <property type="term" value="P:cell wall organization"/>
    <property type="evidence" value="ECO:0007669"/>
    <property type="project" value="UniProtKB-KW"/>
</dbReference>
<dbReference type="GO" id="GO:0008360">
    <property type="term" value="P:regulation of cell shape"/>
    <property type="evidence" value="ECO:0007669"/>
    <property type="project" value="UniProtKB-KW"/>
</dbReference>
<feature type="binding site" evidence="10">
    <location>
        <position position="307"/>
    </location>
    <ligand>
        <name>UDP-N-acetyl-alpha-D-glucosamine</name>
        <dbReference type="ChEBI" id="CHEBI:57705"/>
    </ligand>
</feature>
<dbReference type="GO" id="GO:0051991">
    <property type="term" value="F:UDP-N-acetyl-D-glucosamine:N-acetylmuramoyl-L-alanyl-D-glutamyl-meso-2,6-diaminopimelyl-D-alanyl-D-alanine-diphosphoundecaprenol 4-beta-N-acetylglucosaminlytransferase activity"/>
    <property type="evidence" value="ECO:0007669"/>
    <property type="project" value="RHEA"/>
</dbReference>
<evidence type="ECO:0000256" key="3">
    <source>
        <dbReference type="ARBA" id="ARBA00022676"/>
    </source>
</evidence>
<dbReference type="GO" id="GO:0005975">
    <property type="term" value="P:carbohydrate metabolic process"/>
    <property type="evidence" value="ECO:0007669"/>
    <property type="project" value="InterPro"/>
</dbReference>
<feature type="binding site" evidence="10">
    <location>
        <position position="205"/>
    </location>
    <ligand>
        <name>UDP-N-acetyl-alpha-D-glucosamine</name>
        <dbReference type="ChEBI" id="CHEBI:57705"/>
    </ligand>
</feature>
<dbReference type="PANTHER" id="PTHR21015:SF27">
    <property type="entry name" value="UDP-N-ACETYLGLUCOSAMINE--N-ACETYLMURAMYL-(PENTAPEPTIDE) PYROPHOSPHORYL-UNDECAPRENOL N-ACETYLGLUCOSAMINE TRANSFERASE"/>
    <property type="match status" value="1"/>
</dbReference>
<dbReference type="InterPro" id="IPR007235">
    <property type="entry name" value="Glyco_trans_28_C"/>
</dbReference>
<feature type="binding site" evidence="10">
    <location>
        <position position="171"/>
    </location>
    <ligand>
        <name>UDP-N-acetyl-alpha-D-glucosamine</name>
        <dbReference type="ChEBI" id="CHEBI:57705"/>
    </ligand>
</feature>
<comment type="caution">
    <text evidence="13">The sequence shown here is derived from an EMBL/GenBank/DDBJ whole genome shotgun (WGS) entry which is preliminary data.</text>
</comment>
<protein>
    <recommendedName>
        <fullName evidence="10">UDP-N-acetylglucosamine--N-acetylmuramyl-(pentapeptide) pyrophosphoryl-undecaprenol N-acetylglucosamine transferase</fullName>
        <ecNumber evidence="10">2.4.1.227</ecNumber>
    </recommendedName>
    <alternativeName>
        <fullName evidence="10">Undecaprenyl-PP-MurNAc-pentapeptide-UDPGlcNAc GlcNAc transferase</fullName>
    </alternativeName>
</protein>
<dbReference type="CDD" id="cd03785">
    <property type="entry name" value="GT28_MurG"/>
    <property type="match status" value="1"/>
</dbReference>
<keyword evidence="4 10" id="KW-0808">Transferase</keyword>
<keyword evidence="7 10" id="KW-0472">Membrane</keyword>
<reference evidence="13 14" key="1">
    <citation type="journal article" date="2015" name="Nature">
        <title>rRNA introns, odd ribosomes, and small enigmatic genomes across a large radiation of phyla.</title>
        <authorList>
            <person name="Brown C.T."/>
            <person name="Hug L.A."/>
            <person name="Thomas B.C."/>
            <person name="Sharon I."/>
            <person name="Castelle C.J."/>
            <person name="Singh A."/>
            <person name="Wilkins M.J."/>
            <person name="Williams K.H."/>
            <person name="Banfield J.F."/>
        </authorList>
    </citation>
    <scope>NUCLEOTIDE SEQUENCE [LARGE SCALE GENOMIC DNA]</scope>
</reference>
<keyword evidence="9 10" id="KW-0961">Cell wall biogenesis/degradation</keyword>
<evidence type="ECO:0000256" key="7">
    <source>
        <dbReference type="ARBA" id="ARBA00023136"/>
    </source>
</evidence>
<comment type="function">
    <text evidence="10">Cell wall formation. Catalyzes the transfer of a GlcNAc subunit on undecaprenyl-pyrophosphoryl-MurNAc-pentapeptide (lipid intermediate I) to form undecaprenyl-pyrophosphoryl-MurNAc-(pentapeptide)GlcNAc (lipid intermediate II).</text>
</comment>
<dbReference type="HAMAP" id="MF_00033">
    <property type="entry name" value="MurG"/>
    <property type="match status" value="1"/>
</dbReference>
<dbReference type="AlphaFoldDB" id="A0A0G0LFE1"/>
<dbReference type="GO" id="GO:0051301">
    <property type="term" value="P:cell division"/>
    <property type="evidence" value="ECO:0007669"/>
    <property type="project" value="UniProtKB-KW"/>
</dbReference>
<evidence type="ECO:0000256" key="6">
    <source>
        <dbReference type="ARBA" id="ARBA00022984"/>
    </source>
</evidence>
<keyword evidence="6 10" id="KW-0573">Peptidoglycan synthesis</keyword>
<keyword evidence="8 10" id="KW-0131">Cell cycle</keyword>
<feature type="domain" description="Glycosyl transferase family 28 C-terminal" evidence="12">
    <location>
        <begin position="198"/>
        <end position="358"/>
    </location>
</feature>
<comment type="similarity">
    <text evidence="10">Belongs to the glycosyltransferase 28 family. MurG subfamily.</text>
</comment>
<dbReference type="GO" id="GO:0005886">
    <property type="term" value="C:plasma membrane"/>
    <property type="evidence" value="ECO:0007669"/>
    <property type="project" value="UniProtKB-SubCell"/>
</dbReference>
<dbReference type="InterPro" id="IPR004276">
    <property type="entry name" value="GlycoTrans_28_N"/>
</dbReference>
<dbReference type="PANTHER" id="PTHR21015">
    <property type="entry name" value="UDP-N-ACETYLGLUCOSAMINE--N-ACETYLMURAMYL-(PENTAPEPTIDE) PYROPHOSPHORYL-UNDECAPRENOL N-ACETYLGLUCOSAMINE TRANSFERASE 1"/>
    <property type="match status" value="1"/>
</dbReference>
<dbReference type="Proteomes" id="UP000033934">
    <property type="component" value="Unassembled WGS sequence"/>
</dbReference>
<evidence type="ECO:0000256" key="10">
    <source>
        <dbReference type="HAMAP-Rule" id="MF_00033"/>
    </source>
</evidence>
<accession>A0A0G0LFE1</accession>
<evidence type="ECO:0000256" key="9">
    <source>
        <dbReference type="ARBA" id="ARBA00023316"/>
    </source>
</evidence>
<keyword evidence="2 10" id="KW-0132">Cell division</keyword>
<dbReference type="EC" id="2.4.1.227" evidence="10"/>
<dbReference type="GO" id="GO:0050511">
    <property type="term" value="F:undecaprenyldiphospho-muramoylpentapeptide beta-N-acetylglucosaminyltransferase activity"/>
    <property type="evidence" value="ECO:0007669"/>
    <property type="project" value="UniProtKB-UniRule"/>
</dbReference>
<feature type="binding site" evidence="10">
    <location>
        <begin position="16"/>
        <end position="18"/>
    </location>
    <ligand>
        <name>UDP-N-acetyl-alpha-D-glucosamine</name>
        <dbReference type="ChEBI" id="CHEBI:57705"/>
    </ligand>
</feature>
<comment type="caution">
    <text evidence="10">Lacks conserved residue(s) required for the propagation of feature annotation.</text>
</comment>
<keyword evidence="3 10" id="KW-0328">Glycosyltransferase</keyword>
<dbReference type="UniPathway" id="UPA00219"/>
<dbReference type="Pfam" id="PF03033">
    <property type="entry name" value="Glyco_transf_28"/>
    <property type="match status" value="1"/>
</dbReference>
<dbReference type="GO" id="GO:0009252">
    <property type="term" value="P:peptidoglycan biosynthetic process"/>
    <property type="evidence" value="ECO:0007669"/>
    <property type="project" value="UniProtKB-UniRule"/>
</dbReference>
<evidence type="ECO:0000256" key="4">
    <source>
        <dbReference type="ARBA" id="ARBA00022679"/>
    </source>
</evidence>
<dbReference type="Pfam" id="PF04101">
    <property type="entry name" value="Glyco_tran_28_C"/>
    <property type="match status" value="1"/>
</dbReference>
<evidence type="ECO:0000313" key="14">
    <source>
        <dbReference type="Proteomes" id="UP000033934"/>
    </source>
</evidence>
<evidence type="ECO:0000256" key="2">
    <source>
        <dbReference type="ARBA" id="ARBA00022618"/>
    </source>
</evidence>
<dbReference type="SUPFAM" id="SSF53756">
    <property type="entry name" value="UDP-Glycosyltransferase/glycogen phosphorylase"/>
    <property type="match status" value="1"/>
</dbReference>
<feature type="domain" description="Glycosyltransferase family 28 N-terminal" evidence="11">
    <location>
        <begin position="9"/>
        <end position="147"/>
    </location>
</feature>
<evidence type="ECO:0000256" key="8">
    <source>
        <dbReference type="ARBA" id="ARBA00023306"/>
    </source>
</evidence>
<comment type="subcellular location">
    <subcellularLocation>
        <location evidence="10">Cell membrane</location>
        <topology evidence="10">Peripheral membrane protein</topology>
        <orientation evidence="10">Cytoplasmic side</orientation>
    </subcellularLocation>
</comment>
<organism evidence="13 14">
    <name type="scientific">Berkelbacteria bacterium GW2011_GWA2_38_9</name>
    <dbReference type="NCBI Taxonomy" id="1618334"/>
    <lineage>
        <taxon>Bacteria</taxon>
        <taxon>Candidatus Berkelbacteria</taxon>
    </lineage>
</organism>
<proteinExistence type="inferred from homology"/>
<dbReference type="PATRIC" id="fig|1618334.3.peg.337"/>
<comment type="catalytic activity">
    <reaction evidence="10">
        <text>di-trans,octa-cis-undecaprenyl diphospho-N-acetyl-alpha-D-muramoyl-L-alanyl-D-glutamyl-meso-2,6-diaminopimeloyl-D-alanyl-D-alanine + UDP-N-acetyl-alpha-D-glucosamine = di-trans,octa-cis-undecaprenyl diphospho-[N-acetyl-alpha-D-glucosaminyl-(1-&gt;4)]-N-acetyl-alpha-D-muramoyl-L-alanyl-D-glutamyl-meso-2,6-diaminopimeloyl-D-alanyl-D-alanine + UDP + H(+)</text>
        <dbReference type="Rhea" id="RHEA:31227"/>
        <dbReference type="ChEBI" id="CHEBI:15378"/>
        <dbReference type="ChEBI" id="CHEBI:57705"/>
        <dbReference type="ChEBI" id="CHEBI:58223"/>
        <dbReference type="ChEBI" id="CHEBI:61387"/>
        <dbReference type="ChEBI" id="CHEBI:61388"/>
        <dbReference type="EC" id="2.4.1.227"/>
    </reaction>
</comment>
<sequence>MSNPKPIKILLTGGGTGGHITPLLAVISQIRKLNPEIQILYVGRKQDINAYFVDIDVATKSILTGKLRRYFSWLNFTDLIKVFLGTVQSLFIVLTNKPNLIFAKGGFVSVPVVLAARICGVPIIAHESDIIIGLANKISARWAKFIAVGFEPKNYIDISQKKLIFTGNPIRDDFIAVASKEQKSLIIGKKKIDHKLPVLLITGASSGAHRINELVHAVLLDLLKKMTIIHISGRGDYNWLENEKKKLSEQTLSRYHLYSFLSGEMAQAMNFADLVVSRSSANLLSELAVLKKPAIIIPLSTSASNHQWHNAKIFQRGGAIELIDERKASPADLKEIILETIKDKKKCKLLSENINKFAHPEAALKLAQLIIKESYNM</sequence>
<dbReference type="InterPro" id="IPR006009">
    <property type="entry name" value="GlcNAc_MurG"/>
</dbReference>
<evidence type="ECO:0000313" key="13">
    <source>
        <dbReference type="EMBL" id="KKQ89787.1"/>
    </source>
</evidence>
<evidence type="ECO:0000256" key="5">
    <source>
        <dbReference type="ARBA" id="ARBA00022960"/>
    </source>
</evidence>
<name>A0A0G0LFE1_9BACT</name>
<comment type="pathway">
    <text evidence="10">Cell wall biogenesis; peptidoglycan biosynthesis.</text>
</comment>
<keyword evidence="5 10" id="KW-0133">Cell shape</keyword>
<evidence type="ECO:0000256" key="1">
    <source>
        <dbReference type="ARBA" id="ARBA00022475"/>
    </source>
</evidence>
<evidence type="ECO:0000259" key="12">
    <source>
        <dbReference type="Pfam" id="PF04101"/>
    </source>
</evidence>
<dbReference type="Gene3D" id="3.40.50.2000">
    <property type="entry name" value="Glycogen Phosphorylase B"/>
    <property type="match status" value="2"/>
</dbReference>
<keyword evidence="1 10" id="KW-1003">Cell membrane</keyword>
<dbReference type="EMBL" id="LBVO01000019">
    <property type="protein sequence ID" value="KKQ89787.1"/>
    <property type="molecule type" value="Genomic_DNA"/>
</dbReference>
<evidence type="ECO:0000259" key="11">
    <source>
        <dbReference type="Pfam" id="PF03033"/>
    </source>
</evidence>